<dbReference type="Proteomes" id="UP001516061">
    <property type="component" value="Unassembled WGS sequence"/>
</dbReference>
<evidence type="ECO:0000256" key="10">
    <source>
        <dbReference type="HAMAP-Rule" id="MF_00042"/>
    </source>
</evidence>
<evidence type="ECO:0000313" key="14">
    <source>
        <dbReference type="Proteomes" id="UP001516061"/>
    </source>
</evidence>
<protein>
    <recommendedName>
        <fullName evidence="4 10">Ribonuclease H</fullName>
        <shortName evidence="10">RNase H</shortName>
        <ecNumber evidence="4 10">3.1.26.4</ecNumber>
    </recommendedName>
</protein>
<proteinExistence type="inferred from homology"/>
<dbReference type="PANTHER" id="PTHR10642">
    <property type="entry name" value="RIBONUCLEASE H1"/>
    <property type="match status" value="1"/>
</dbReference>
<dbReference type="GO" id="GO:0004523">
    <property type="term" value="F:RNA-DNA hybrid ribonuclease activity"/>
    <property type="evidence" value="ECO:0007669"/>
    <property type="project" value="UniProtKB-EC"/>
</dbReference>
<keyword evidence="7 10" id="KW-0255">Endonuclease</keyword>
<evidence type="ECO:0000256" key="2">
    <source>
        <dbReference type="ARBA" id="ARBA00005300"/>
    </source>
</evidence>
<dbReference type="InterPro" id="IPR036397">
    <property type="entry name" value="RNaseH_sf"/>
</dbReference>
<dbReference type="PANTHER" id="PTHR10642:SF26">
    <property type="entry name" value="RIBONUCLEASE H1"/>
    <property type="match status" value="1"/>
</dbReference>
<evidence type="ECO:0000256" key="7">
    <source>
        <dbReference type="ARBA" id="ARBA00022759"/>
    </source>
</evidence>
<evidence type="ECO:0000256" key="6">
    <source>
        <dbReference type="ARBA" id="ARBA00022723"/>
    </source>
</evidence>
<evidence type="ECO:0000259" key="12">
    <source>
        <dbReference type="PROSITE" id="PS50879"/>
    </source>
</evidence>
<evidence type="ECO:0000256" key="1">
    <source>
        <dbReference type="ARBA" id="ARBA00000077"/>
    </source>
</evidence>
<keyword evidence="10" id="KW-0963">Cytoplasm</keyword>
<accession>A0ABX2G5R0</accession>
<dbReference type="NCBIfam" id="NF001236">
    <property type="entry name" value="PRK00203.1"/>
    <property type="match status" value="1"/>
</dbReference>
<dbReference type="Pfam" id="PF00075">
    <property type="entry name" value="RNase_H"/>
    <property type="match status" value="1"/>
</dbReference>
<evidence type="ECO:0000256" key="8">
    <source>
        <dbReference type="ARBA" id="ARBA00022801"/>
    </source>
</evidence>
<dbReference type="InterPro" id="IPR002156">
    <property type="entry name" value="RNaseH_domain"/>
</dbReference>
<keyword evidence="5 10" id="KW-0540">Nuclease</keyword>
<organism evidence="13 14">
    <name type="scientific">Sphaerotilus uruguayifluvii</name>
    <dbReference type="NCBI Taxonomy" id="2735897"/>
    <lineage>
        <taxon>Bacteria</taxon>
        <taxon>Pseudomonadati</taxon>
        <taxon>Pseudomonadota</taxon>
        <taxon>Betaproteobacteria</taxon>
        <taxon>Burkholderiales</taxon>
        <taxon>Sphaerotilaceae</taxon>
        <taxon>Sphaerotilus</taxon>
    </lineage>
</organism>
<feature type="binding site" evidence="10">
    <location>
        <position position="37"/>
    </location>
    <ligand>
        <name>Mg(2+)</name>
        <dbReference type="ChEBI" id="CHEBI:18420"/>
        <label>1</label>
    </ligand>
</feature>
<comment type="subcellular location">
    <subcellularLocation>
        <location evidence="10">Cytoplasm</location>
    </subcellularLocation>
</comment>
<feature type="region of interest" description="Disordered" evidence="11">
    <location>
        <begin position="1"/>
        <end position="23"/>
    </location>
</feature>
<dbReference type="RefSeq" id="WP_173806586.1">
    <property type="nucleotide sequence ID" value="NZ_JABSNM010000017.1"/>
</dbReference>
<dbReference type="InterPro" id="IPR022892">
    <property type="entry name" value="RNaseHI"/>
</dbReference>
<evidence type="ECO:0000256" key="11">
    <source>
        <dbReference type="SAM" id="MobiDB-lite"/>
    </source>
</evidence>
<dbReference type="SUPFAM" id="SSF53098">
    <property type="entry name" value="Ribonuclease H-like"/>
    <property type="match status" value="1"/>
</dbReference>
<dbReference type="CDD" id="cd09278">
    <property type="entry name" value="RNase_HI_prokaryote_like"/>
    <property type="match status" value="1"/>
</dbReference>
<evidence type="ECO:0000256" key="4">
    <source>
        <dbReference type="ARBA" id="ARBA00012180"/>
    </source>
</evidence>
<dbReference type="InterPro" id="IPR012337">
    <property type="entry name" value="RNaseH-like_sf"/>
</dbReference>
<dbReference type="EMBL" id="JABSNM010000017">
    <property type="protein sequence ID" value="NRT57619.1"/>
    <property type="molecule type" value="Genomic_DNA"/>
</dbReference>
<feature type="binding site" evidence="10">
    <location>
        <position position="37"/>
    </location>
    <ligand>
        <name>Mg(2+)</name>
        <dbReference type="ChEBI" id="CHEBI:18420"/>
        <label>2</label>
    </ligand>
</feature>
<evidence type="ECO:0000313" key="13">
    <source>
        <dbReference type="EMBL" id="NRT57619.1"/>
    </source>
</evidence>
<evidence type="ECO:0000256" key="3">
    <source>
        <dbReference type="ARBA" id="ARBA00011245"/>
    </source>
</evidence>
<gene>
    <name evidence="10" type="primary">rnhA</name>
    <name evidence="13" type="ORF">HNQ01_003376</name>
</gene>
<comment type="similarity">
    <text evidence="2 10">Belongs to the RNase H family.</text>
</comment>
<evidence type="ECO:0000256" key="9">
    <source>
        <dbReference type="ARBA" id="ARBA00022842"/>
    </source>
</evidence>
<feature type="domain" description="RNase H type-1" evidence="12">
    <location>
        <begin position="28"/>
        <end position="169"/>
    </location>
</feature>
<dbReference type="EC" id="3.1.26.4" evidence="4 10"/>
<dbReference type="Gene3D" id="3.30.420.10">
    <property type="entry name" value="Ribonuclease H-like superfamily/Ribonuclease H"/>
    <property type="match status" value="1"/>
</dbReference>
<name>A0ABX2G5R0_9BURK</name>
<evidence type="ECO:0000256" key="5">
    <source>
        <dbReference type="ARBA" id="ARBA00022722"/>
    </source>
</evidence>
<comment type="cofactor">
    <cofactor evidence="10">
        <name>Mg(2+)</name>
        <dbReference type="ChEBI" id="CHEBI:18420"/>
    </cofactor>
    <text evidence="10">Binds 1 Mg(2+) ion per subunit. May bind a second metal ion at a regulatory site, or after substrate binding.</text>
</comment>
<keyword evidence="6 10" id="KW-0479">Metal-binding</keyword>
<dbReference type="InterPro" id="IPR050092">
    <property type="entry name" value="RNase_H"/>
</dbReference>
<comment type="caution">
    <text evidence="13">The sequence shown here is derived from an EMBL/GenBank/DDBJ whole genome shotgun (WGS) entry which is preliminary data.</text>
</comment>
<keyword evidence="14" id="KW-1185">Reference proteome</keyword>
<feature type="binding site" evidence="10">
    <location>
        <position position="97"/>
    </location>
    <ligand>
        <name>Mg(2+)</name>
        <dbReference type="ChEBI" id="CHEBI:18420"/>
        <label>1</label>
    </ligand>
</feature>
<keyword evidence="9 10" id="KW-0460">Magnesium</keyword>
<comment type="function">
    <text evidence="10">Endonuclease that specifically degrades the RNA of RNA-DNA hybrids.</text>
</comment>
<feature type="binding site" evidence="10">
    <location>
        <position position="75"/>
    </location>
    <ligand>
        <name>Mg(2+)</name>
        <dbReference type="ChEBI" id="CHEBI:18420"/>
        <label>1</label>
    </ligand>
</feature>
<dbReference type="HAMAP" id="MF_00042">
    <property type="entry name" value="RNase_H"/>
    <property type="match status" value="1"/>
</dbReference>
<sequence length="182" mass="19412">MSDSSSNDSSDGKGQGSGSVLPVRGAIRRPRVTIYTDGACKGNPGPGGWGAWLSSDGHEKELCGGELGTTNNRMEMTAVIEALASLKRTCDVVLYTDSEYVRNGITSWIHGWKARGWKTAAKQPVKNVELWQRIDALAQLHAVEWRWVKGHAGDPGNERADALANRGVELAQAGGRAAGAGR</sequence>
<feature type="binding site" evidence="10">
    <location>
        <position position="161"/>
    </location>
    <ligand>
        <name>Mg(2+)</name>
        <dbReference type="ChEBI" id="CHEBI:18420"/>
        <label>2</label>
    </ligand>
</feature>
<reference evidence="13 14" key="1">
    <citation type="submission" date="2020-05" db="EMBL/GenBank/DDBJ databases">
        <title>Genomic Encyclopedia of Type Strains, Phase IV (KMG-V): Genome sequencing to study the core and pangenomes of soil and plant-associated prokaryotes.</title>
        <authorList>
            <person name="Whitman W."/>
        </authorList>
    </citation>
    <scope>NUCLEOTIDE SEQUENCE [LARGE SCALE GENOMIC DNA]</scope>
    <source>
        <strain evidence="13 14">C29</strain>
    </source>
</reference>
<comment type="catalytic activity">
    <reaction evidence="1 10">
        <text>Endonucleolytic cleavage to 5'-phosphomonoester.</text>
        <dbReference type="EC" id="3.1.26.4"/>
    </reaction>
</comment>
<comment type="subunit">
    <text evidence="3 10">Monomer.</text>
</comment>
<keyword evidence="8 10" id="KW-0378">Hydrolase</keyword>
<dbReference type="PROSITE" id="PS50879">
    <property type="entry name" value="RNASE_H_1"/>
    <property type="match status" value="1"/>
</dbReference>